<reference evidence="2 3" key="1">
    <citation type="journal article" date="2015" name="Clin. Infect. Dis.">
        <title>Genomic Investigations unmask Mycoplasma amphoriforme, a new respiratory pathogen.</title>
        <authorList>
            <person name="Gillespie S.H."/>
            <person name="Ling C.L."/>
            <person name="Oravcova K."/>
            <person name="Pinheiro M."/>
            <person name="Wells L."/>
            <person name="Bryant J.M."/>
            <person name="McHugh T.D."/>
            <person name="Bebear C."/>
            <person name="Webster D."/>
            <person name="Harris S.R."/>
            <person name="Seth-Smith H.M."/>
            <person name="Thomson N.R."/>
        </authorList>
    </citation>
    <scope>NUCLEOTIDE SEQUENCE [LARGE SCALE GENOMIC DNA]</scope>
    <source>
        <strain evidence="2 3">A39</strain>
    </source>
</reference>
<name>A0A292IHZ0_9MOLU</name>
<dbReference type="Proteomes" id="UP000261764">
    <property type="component" value="Chromosome I"/>
</dbReference>
<keyword evidence="3" id="KW-1185">Reference proteome</keyword>
<organism evidence="2 3">
    <name type="scientific">Mycoplasma amphoriforme A39</name>
    <dbReference type="NCBI Taxonomy" id="572419"/>
    <lineage>
        <taxon>Bacteria</taxon>
        <taxon>Bacillati</taxon>
        <taxon>Mycoplasmatota</taxon>
        <taxon>Mollicutes</taxon>
        <taxon>Mycoplasmataceae</taxon>
        <taxon>Mycoplasma</taxon>
    </lineage>
</organism>
<dbReference type="AlphaFoldDB" id="A0A292IHZ0"/>
<dbReference type="GO" id="GO:0050660">
    <property type="term" value="F:flavin adenine dinucleotide binding"/>
    <property type="evidence" value="ECO:0007669"/>
    <property type="project" value="TreeGrafter"/>
</dbReference>
<evidence type="ECO:0000259" key="1">
    <source>
        <dbReference type="Pfam" id="PF03275"/>
    </source>
</evidence>
<proteinExistence type="predicted"/>
<gene>
    <name evidence="2" type="ORF">MAMA39_00810</name>
</gene>
<dbReference type="PANTHER" id="PTHR21197:SF0">
    <property type="entry name" value="UDP-GALACTOPYRANOSE MUTASE"/>
    <property type="match status" value="1"/>
</dbReference>
<dbReference type="EMBL" id="HG937516">
    <property type="protein sequence ID" value="CDN40206.1"/>
    <property type="molecule type" value="Genomic_DNA"/>
</dbReference>
<dbReference type="InterPro" id="IPR015899">
    <property type="entry name" value="UDP-GalPyranose_mutase_C"/>
</dbReference>
<dbReference type="Pfam" id="PF03275">
    <property type="entry name" value="GLF"/>
    <property type="match status" value="1"/>
</dbReference>
<sequence length="322" mass="37996">MTFVKRFTKFNNYVHKVGVIVNSQMYQLPINFCQIKKILSPKNGGKLCRFLKSHYPDQKKISLLDLCKIKHFQTLNQLTKWLFENIYAPYTAKMWGTPLEAIDPSVVERVKITLGDSENYFLDTKLQGLPVDGYTRMIQKILEHKNISVKLNCDIFEHLEIKQEHLWWNNKKLENIVIYCGPIEACLNQKFGYLPYRSLRFVFETYDESKVLPFAVVNDPSHHTKTRDTEYTQLTMQKINKTIISSEYPGAYNPNDPLYNVPYYPINKPENIQHYQQYKKALKNIKNFYLLGRLAEYKYYDMDAAINSAMNLFEQIHNNNSK</sequence>
<dbReference type="SUPFAM" id="SSF54373">
    <property type="entry name" value="FAD-linked reductases, C-terminal domain"/>
    <property type="match status" value="1"/>
</dbReference>
<dbReference type="SUPFAM" id="SSF51971">
    <property type="entry name" value="Nucleotide-binding domain"/>
    <property type="match status" value="1"/>
</dbReference>
<dbReference type="GO" id="GO:0008767">
    <property type="term" value="F:UDP-galactopyranose mutase activity"/>
    <property type="evidence" value="ECO:0007669"/>
    <property type="project" value="InterPro"/>
</dbReference>
<dbReference type="GO" id="GO:0005829">
    <property type="term" value="C:cytosol"/>
    <property type="evidence" value="ECO:0007669"/>
    <property type="project" value="TreeGrafter"/>
</dbReference>
<evidence type="ECO:0000313" key="3">
    <source>
        <dbReference type="Proteomes" id="UP000261764"/>
    </source>
</evidence>
<dbReference type="Gene3D" id="3.40.50.720">
    <property type="entry name" value="NAD(P)-binding Rossmann-like Domain"/>
    <property type="match status" value="2"/>
</dbReference>
<dbReference type="PANTHER" id="PTHR21197">
    <property type="entry name" value="UDP-GALACTOPYRANOSE MUTASE"/>
    <property type="match status" value="1"/>
</dbReference>
<dbReference type="KEGG" id="mamp:MAMA39_00810"/>
<protein>
    <recommendedName>
        <fullName evidence="1">UDP-galactopyranose mutase C-terminal domain-containing protein</fullName>
    </recommendedName>
</protein>
<accession>A0A292IHZ0</accession>
<feature type="domain" description="UDP-galactopyranose mutase C-terminal" evidence="1">
    <location>
        <begin position="86"/>
        <end position="299"/>
    </location>
</feature>
<evidence type="ECO:0000313" key="2">
    <source>
        <dbReference type="EMBL" id="CDN40206.1"/>
    </source>
</evidence>